<evidence type="ECO:0000256" key="1">
    <source>
        <dbReference type="SAM" id="SignalP"/>
    </source>
</evidence>
<feature type="signal peptide" evidence="1">
    <location>
        <begin position="1"/>
        <end position="28"/>
    </location>
</feature>
<name>G8QKT0_AZOOP</name>
<dbReference type="KEGG" id="dsu:Dsui_1133"/>
<evidence type="ECO:0008006" key="4">
    <source>
        <dbReference type="Google" id="ProtNLM"/>
    </source>
</evidence>
<feature type="chain" id="PRO_5003513721" description="Secreted protein" evidence="1">
    <location>
        <begin position="29"/>
        <end position="91"/>
    </location>
</feature>
<protein>
    <recommendedName>
        <fullName evidence="4">Secreted protein</fullName>
    </recommendedName>
</protein>
<gene>
    <name evidence="2" type="ordered locus">Dsui_1133</name>
</gene>
<evidence type="ECO:0000313" key="3">
    <source>
        <dbReference type="Proteomes" id="UP000005633"/>
    </source>
</evidence>
<accession>G8QKT0</accession>
<dbReference type="Proteomes" id="UP000005633">
    <property type="component" value="Chromosome"/>
</dbReference>
<dbReference type="HOGENOM" id="CLU_2420682_0_0_4"/>
<dbReference type="STRING" id="640081.Dsui_1133"/>
<dbReference type="AlphaFoldDB" id="G8QKT0"/>
<sequence>MYPVKNKTFLSLSLLVGSFMSLSSVAYAHGVHEDSAEPKATPTACRHLTDTEHYVVDLKDPATRALKTRCDATKKPVTPVAEKKDETPDKK</sequence>
<keyword evidence="1" id="KW-0732">Signal</keyword>
<evidence type="ECO:0000313" key="2">
    <source>
        <dbReference type="EMBL" id="AEV25535.1"/>
    </source>
</evidence>
<dbReference type="EMBL" id="CP003153">
    <property type="protein sequence ID" value="AEV25535.1"/>
    <property type="molecule type" value="Genomic_DNA"/>
</dbReference>
<reference evidence="2 3" key="1">
    <citation type="journal article" date="2012" name="J. Bacteriol.">
        <title>Complete genome sequence of the anaerobic perchlorate-reducing bacterium Azospira suillum strain PS.</title>
        <authorList>
            <person name="Byrne-Bailey K.G."/>
            <person name="Coates J.D."/>
        </authorList>
    </citation>
    <scope>NUCLEOTIDE SEQUENCE [LARGE SCALE GENOMIC DNA]</scope>
    <source>
        <strain evidence="3">ATCC BAA-33 / DSM 13638 / PS</strain>
    </source>
</reference>
<organism evidence="2 3">
    <name type="scientific">Azospira oryzae (strain ATCC BAA-33 / DSM 13638 / PS)</name>
    <name type="common">Dechlorosoma suillum</name>
    <dbReference type="NCBI Taxonomy" id="640081"/>
    <lineage>
        <taxon>Bacteria</taxon>
        <taxon>Pseudomonadati</taxon>
        <taxon>Pseudomonadota</taxon>
        <taxon>Betaproteobacteria</taxon>
        <taxon>Rhodocyclales</taxon>
        <taxon>Rhodocyclaceae</taxon>
        <taxon>Azospira</taxon>
    </lineage>
</organism>
<proteinExistence type="predicted"/>